<dbReference type="OrthoDB" id="242473at2759"/>
<evidence type="ECO:0000259" key="6">
    <source>
        <dbReference type="PROSITE" id="PS51462"/>
    </source>
</evidence>
<name>A0A9Q1CHM8_HOLLE</name>
<comment type="caution">
    <text evidence="7">The sequence shown here is derived from an EMBL/GenBank/DDBJ whole genome shotgun (WGS) entry which is preliminary data.</text>
</comment>
<evidence type="ECO:0000256" key="1">
    <source>
        <dbReference type="ARBA" id="ARBA00001946"/>
    </source>
</evidence>
<evidence type="ECO:0000256" key="2">
    <source>
        <dbReference type="ARBA" id="ARBA00022723"/>
    </source>
</evidence>
<dbReference type="InterPro" id="IPR015797">
    <property type="entry name" value="NUDIX_hydrolase-like_dom_sf"/>
</dbReference>
<dbReference type="SUPFAM" id="SSF55811">
    <property type="entry name" value="Nudix"/>
    <property type="match status" value="1"/>
</dbReference>
<sequence>MMAKSDVSIIFLAPKFPGIIQSDVLVSLSSTCNRKNLSPQRESEVDQIWKGRIEKNPRLFNASKFRYHSMDVKNGVTELRLGLTSYKDFLGTNWAPDAKQLRSEGQDHYGNSQAYMSDALGVGNFVLTKDNYVIFIRRSQTVGEAAGLWDIPGGHPEPGEVPGGSSSPDEVELSSLAPADVLAEFYESTLREIRDEVNVPMDSLSQPMLMGVAANHQSSGRPSAEFYVKCSLTKSEVLKLYQEGGAEAEESSNITFIPVKDIPTIEENMVWKEMAPSAKGCMKLFNALSAGNHNYGV</sequence>
<dbReference type="AlphaFoldDB" id="A0A9Q1CHM8"/>
<proteinExistence type="predicted"/>
<dbReference type="PROSITE" id="PS51462">
    <property type="entry name" value="NUDIX"/>
    <property type="match status" value="1"/>
</dbReference>
<accession>A0A9Q1CHM8</accession>
<gene>
    <name evidence="7" type="ORF">HOLleu_07746</name>
</gene>
<evidence type="ECO:0000313" key="8">
    <source>
        <dbReference type="Proteomes" id="UP001152320"/>
    </source>
</evidence>
<keyword evidence="4" id="KW-0460">Magnesium</keyword>
<protein>
    <submittedName>
        <fullName evidence="7">Uridine diphosphate glucose pyrophosphatase</fullName>
    </submittedName>
</protein>
<organism evidence="7 8">
    <name type="scientific">Holothuria leucospilota</name>
    <name type="common">Black long sea cucumber</name>
    <name type="synonym">Mertensiothuria leucospilota</name>
    <dbReference type="NCBI Taxonomy" id="206669"/>
    <lineage>
        <taxon>Eukaryota</taxon>
        <taxon>Metazoa</taxon>
        <taxon>Echinodermata</taxon>
        <taxon>Eleutherozoa</taxon>
        <taxon>Echinozoa</taxon>
        <taxon>Holothuroidea</taxon>
        <taxon>Aspidochirotacea</taxon>
        <taxon>Aspidochirotida</taxon>
        <taxon>Holothuriidae</taxon>
        <taxon>Holothuria</taxon>
    </lineage>
</organism>
<dbReference type="EMBL" id="JAIZAY010000003">
    <property type="protein sequence ID" value="KAJ8044870.1"/>
    <property type="molecule type" value="Genomic_DNA"/>
</dbReference>
<feature type="domain" description="Nudix hydrolase" evidence="6">
    <location>
        <begin position="117"/>
        <end position="283"/>
    </location>
</feature>
<reference evidence="7" key="1">
    <citation type="submission" date="2021-10" db="EMBL/GenBank/DDBJ databases">
        <title>Tropical sea cucumber genome reveals ecological adaptation and Cuvierian tubules defense mechanism.</title>
        <authorList>
            <person name="Chen T."/>
        </authorList>
    </citation>
    <scope>NUCLEOTIDE SEQUENCE</scope>
    <source>
        <strain evidence="7">Nanhai2018</strain>
        <tissue evidence="7">Muscle</tissue>
    </source>
</reference>
<dbReference type="Proteomes" id="UP001152320">
    <property type="component" value="Chromosome 3"/>
</dbReference>
<keyword evidence="8" id="KW-1185">Reference proteome</keyword>
<keyword evidence="3" id="KW-0378">Hydrolase</keyword>
<dbReference type="InterPro" id="IPR000086">
    <property type="entry name" value="NUDIX_hydrolase_dom"/>
</dbReference>
<evidence type="ECO:0000256" key="5">
    <source>
        <dbReference type="SAM" id="MobiDB-lite"/>
    </source>
</evidence>
<evidence type="ECO:0000313" key="7">
    <source>
        <dbReference type="EMBL" id="KAJ8044870.1"/>
    </source>
</evidence>
<evidence type="ECO:0000256" key="4">
    <source>
        <dbReference type="ARBA" id="ARBA00022842"/>
    </source>
</evidence>
<feature type="region of interest" description="Disordered" evidence="5">
    <location>
        <begin position="147"/>
        <end position="171"/>
    </location>
</feature>
<dbReference type="PANTHER" id="PTHR31835:SF1">
    <property type="entry name" value="URIDINE DIPHOSPHATE GLUCOSE PYROPHOSPHATASE NUDT22"/>
    <property type="match status" value="1"/>
</dbReference>
<comment type="cofactor">
    <cofactor evidence="1">
        <name>Mg(2+)</name>
        <dbReference type="ChEBI" id="CHEBI:18420"/>
    </cofactor>
</comment>
<dbReference type="GO" id="GO:0046872">
    <property type="term" value="F:metal ion binding"/>
    <property type="evidence" value="ECO:0007669"/>
    <property type="project" value="UniProtKB-KW"/>
</dbReference>
<dbReference type="Gene3D" id="3.90.79.10">
    <property type="entry name" value="Nucleoside Triphosphate Pyrophosphohydrolase"/>
    <property type="match status" value="1"/>
</dbReference>
<evidence type="ECO:0000256" key="3">
    <source>
        <dbReference type="ARBA" id="ARBA00022801"/>
    </source>
</evidence>
<keyword evidence="2" id="KW-0479">Metal-binding</keyword>
<dbReference type="GO" id="GO:0052751">
    <property type="term" value="F:GDP-mannose hydrolase activity"/>
    <property type="evidence" value="ECO:0007669"/>
    <property type="project" value="TreeGrafter"/>
</dbReference>
<dbReference type="InterPro" id="IPR055295">
    <property type="entry name" value="NUDT22/NUDT9-like"/>
</dbReference>
<dbReference type="PANTHER" id="PTHR31835">
    <property type="entry name" value="URIDINE DIPHOSPHATE GLUCOSE PYROPHOSPHATASE"/>
    <property type="match status" value="1"/>
</dbReference>